<dbReference type="InterPro" id="IPR004114">
    <property type="entry name" value="THUMP_dom"/>
</dbReference>
<dbReference type="InterPro" id="IPR054170">
    <property type="entry name" value="RlmL_1st"/>
</dbReference>
<dbReference type="PANTHER" id="PTHR47313:SF1">
    <property type="entry name" value="RIBOSOMAL RNA LARGE SUBUNIT METHYLTRANSFERASE K_L"/>
    <property type="match status" value="1"/>
</dbReference>
<dbReference type="PANTHER" id="PTHR47313">
    <property type="entry name" value="RIBOSOMAL RNA LARGE SUBUNIT METHYLTRANSFERASE K/L"/>
    <property type="match status" value="1"/>
</dbReference>
<evidence type="ECO:0000256" key="3">
    <source>
        <dbReference type="PROSITE-ProRule" id="PRU00529"/>
    </source>
</evidence>
<keyword evidence="2 5" id="KW-0808">Transferase</keyword>
<reference evidence="5 6" key="1">
    <citation type="journal article" date="2019" name="Int. J. Syst. Evol. Microbiol.">
        <title>Lactobacillus salitolerans sp. nov., a novel lactic acid bacterium isolated from spent mushroom substrates.</title>
        <authorList>
            <person name="Tohno M."/>
            <person name="Tanizawa Y."/>
            <person name="Kojima Y."/>
            <person name="Sakamoto M."/>
            <person name="Nakamura Y."/>
            <person name="Ohkuma M."/>
            <person name="Kobayashi H."/>
        </authorList>
    </citation>
    <scope>NUCLEOTIDE SEQUENCE [LARGE SCALE GENOMIC DNA]</scope>
    <source>
        <strain evidence="5 6">YK43</strain>
    </source>
</reference>
<gene>
    <name evidence="5" type="primary">rlmL</name>
    <name evidence="5" type="ORF">LFYK43_22680</name>
</gene>
<protein>
    <submittedName>
        <fullName evidence="5">RNA methyltransferase</fullName>
    </submittedName>
</protein>
<dbReference type="PROSITE" id="PS01261">
    <property type="entry name" value="UPF0020"/>
    <property type="match status" value="1"/>
</dbReference>
<keyword evidence="3" id="KW-0694">RNA-binding</keyword>
<dbReference type="EMBL" id="BFFP01000057">
    <property type="protein sequence ID" value="GBG95809.1"/>
    <property type="molecule type" value="Genomic_DNA"/>
</dbReference>
<keyword evidence="6" id="KW-1185">Reference proteome</keyword>
<keyword evidence="1 5" id="KW-0489">Methyltransferase</keyword>
<dbReference type="RefSeq" id="WP_124978425.1">
    <property type="nucleotide sequence ID" value="NZ_BFFP01000057.1"/>
</dbReference>
<evidence type="ECO:0000313" key="5">
    <source>
        <dbReference type="EMBL" id="GBG95809.1"/>
    </source>
</evidence>
<dbReference type="GO" id="GO:0003723">
    <property type="term" value="F:RNA binding"/>
    <property type="evidence" value="ECO:0007669"/>
    <property type="project" value="UniProtKB-UniRule"/>
</dbReference>
<dbReference type="Pfam" id="PF22020">
    <property type="entry name" value="RlmL_1st"/>
    <property type="match status" value="1"/>
</dbReference>
<dbReference type="GO" id="GO:0070043">
    <property type="term" value="F:rRNA (guanine-N7-)-methyltransferase activity"/>
    <property type="evidence" value="ECO:0007669"/>
    <property type="project" value="TreeGrafter"/>
</dbReference>
<accession>A0A401IWC2</accession>
<dbReference type="CDD" id="cd11715">
    <property type="entry name" value="THUMP_AdoMetMT"/>
    <property type="match status" value="1"/>
</dbReference>
<dbReference type="InterPro" id="IPR029063">
    <property type="entry name" value="SAM-dependent_MTases_sf"/>
</dbReference>
<evidence type="ECO:0000256" key="2">
    <source>
        <dbReference type="ARBA" id="ARBA00022679"/>
    </source>
</evidence>
<comment type="caution">
    <text evidence="5">The sequence shown here is derived from an EMBL/GenBank/DDBJ whole genome shotgun (WGS) entry which is preliminary data.</text>
</comment>
<sequence>MQEYNLIATCASGLEALVGDELRHLGYDVQVENGRARFKGTIADIFWANMWLRTADRIKIVLSEFEAKAFDDLFEETKKIPWDQYLPMDAEFPVNGRSQKSILHHVPSIQSIVKKAVVKQMSDVYHRHTKFPETGAKFGIEAVINKNHVMLLLDTTGSSLFKRGYRVEKGAAPLKENMAAALVLLAHWYPDMPFVDPVCGSGTIPIEAALIAKNVAPGSWRTFACESWPLFPDDLAQQLREKAKQLAKPEQEVKIFGYDISGEMVDIARLNAQNAGVLYDITFKQLAVKDFKTADKNGVIVANPPYGVRLSDREAAEELYGQMGHIYQQMGTWSKYILSSDLNFEKAYGQKATKRRKLYNGALRTDLFQYWGKKER</sequence>
<proteinExistence type="predicted"/>
<dbReference type="SUPFAM" id="SSF53335">
    <property type="entry name" value="S-adenosyl-L-methionine-dependent methyltransferases"/>
    <property type="match status" value="1"/>
</dbReference>
<dbReference type="PROSITE" id="PS00092">
    <property type="entry name" value="N6_MTASE"/>
    <property type="match status" value="1"/>
</dbReference>
<dbReference type="SMART" id="SM00981">
    <property type="entry name" value="THUMP"/>
    <property type="match status" value="1"/>
</dbReference>
<dbReference type="AlphaFoldDB" id="A0A401IWC2"/>
<dbReference type="InterPro" id="IPR000241">
    <property type="entry name" value="RlmKL-like_Mtase"/>
</dbReference>
<dbReference type="Proteomes" id="UP000286848">
    <property type="component" value="Unassembled WGS sequence"/>
</dbReference>
<dbReference type="OrthoDB" id="9809404at2"/>
<name>A0A401IWC2_9LACO</name>
<organism evidence="5 6">
    <name type="scientific">Ligilactobacillus salitolerans</name>
    <dbReference type="NCBI Taxonomy" id="1808352"/>
    <lineage>
        <taxon>Bacteria</taxon>
        <taxon>Bacillati</taxon>
        <taxon>Bacillota</taxon>
        <taxon>Bacilli</taxon>
        <taxon>Lactobacillales</taxon>
        <taxon>Lactobacillaceae</taxon>
        <taxon>Ligilactobacillus</taxon>
    </lineage>
</organism>
<dbReference type="Gene3D" id="3.40.50.150">
    <property type="entry name" value="Vaccinia Virus protein VP39"/>
    <property type="match status" value="1"/>
</dbReference>
<evidence type="ECO:0000313" key="6">
    <source>
        <dbReference type="Proteomes" id="UP000286848"/>
    </source>
</evidence>
<evidence type="ECO:0000256" key="1">
    <source>
        <dbReference type="ARBA" id="ARBA00022603"/>
    </source>
</evidence>
<evidence type="ECO:0000259" key="4">
    <source>
        <dbReference type="PROSITE" id="PS51165"/>
    </source>
</evidence>
<dbReference type="Pfam" id="PF01170">
    <property type="entry name" value="UPF0020"/>
    <property type="match status" value="1"/>
</dbReference>
<dbReference type="Gene3D" id="3.30.2130.30">
    <property type="match status" value="1"/>
</dbReference>
<dbReference type="Pfam" id="PF02926">
    <property type="entry name" value="THUMP"/>
    <property type="match status" value="1"/>
</dbReference>
<dbReference type="InterPro" id="IPR053943">
    <property type="entry name" value="RlmKL-like_Mtase_CS"/>
</dbReference>
<feature type="domain" description="THUMP" evidence="4">
    <location>
        <begin position="44"/>
        <end position="155"/>
    </location>
</feature>
<dbReference type="PROSITE" id="PS51165">
    <property type="entry name" value="THUMP"/>
    <property type="match status" value="1"/>
</dbReference>
<dbReference type="InterPro" id="IPR002052">
    <property type="entry name" value="DNA_methylase_N6_adenine_CS"/>
</dbReference>
<dbReference type="GO" id="GO:0008990">
    <property type="term" value="F:rRNA (guanine-N2-)-methyltransferase activity"/>
    <property type="evidence" value="ECO:0007669"/>
    <property type="project" value="TreeGrafter"/>
</dbReference>